<dbReference type="PROSITE" id="PS51318">
    <property type="entry name" value="TAT"/>
    <property type="match status" value="1"/>
</dbReference>
<protein>
    <submittedName>
        <fullName evidence="2">Uncharacterized protein</fullName>
    </submittedName>
</protein>
<keyword evidence="1" id="KW-0732">Signal</keyword>
<sequence>MATRRTVLTAAAATAAATTLIGNSTATATAADIDATADAMTQDEARAAILAVNAGMRTRYKALKDALQNKLAPVIVVTNGPEGGTYYLVANGKVVEQTTPIDLIFQLAKSIAHTPLGTFSVIGSYLNKRVPDWHLKAGDMDPHDLEQVAFNGPEGTAWVEPLRQWKNELVKGRKALQWAGLPAKLETSSRNILNSMIAFCEKAITAQSFTMKDFEDATGAVYGDIRTNMYYAAKVQIAAVNQLMTRWKTKLGAALWHDVYVLVFSMWTTSVDNQNTIIIREHIDTDRRATHLIDIISDQLPVIDPVNVALENLARIVQDNIAAEMVFSTDQQVASSLKGKQDLLSEEILSQLGTTSTTGSATTAAFGTTGTGGGGCPLGHTAQA</sequence>
<feature type="signal peptide" evidence="1">
    <location>
        <begin position="1"/>
        <end position="30"/>
    </location>
</feature>
<proteinExistence type="predicted"/>
<accession>A0ABT7Z1N6</accession>
<evidence type="ECO:0000313" key="2">
    <source>
        <dbReference type="EMBL" id="MDN3293404.1"/>
    </source>
</evidence>
<dbReference type="InterPro" id="IPR006311">
    <property type="entry name" value="TAT_signal"/>
</dbReference>
<dbReference type="Proteomes" id="UP001174050">
    <property type="component" value="Unassembled WGS sequence"/>
</dbReference>
<name>A0ABT7Z1N6_9ACTN</name>
<comment type="caution">
    <text evidence="2">The sequence shown here is derived from an EMBL/GenBank/DDBJ whole genome shotgun (WGS) entry which is preliminary data.</text>
</comment>
<reference evidence="2" key="1">
    <citation type="submission" date="2023-06" db="EMBL/GenBank/DDBJ databases">
        <title>WGS-Sequencing of Streptomyces ficellus isolate 21 collected from sand in Gara Djebilet Iron Mine in Algeria.</title>
        <authorList>
            <person name="Zegers G.P."/>
            <person name="Gomez A."/>
            <person name="Gueddou A."/>
            <person name="Zahara A.F."/>
            <person name="Worth M."/>
            <person name="Sevigny J.L."/>
            <person name="Tisa L."/>
        </authorList>
    </citation>
    <scope>NUCLEOTIDE SEQUENCE</scope>
    <source>
        <strain evidence="2">AS11</strain>
    </source>
</reference>
<keyword evidence="3" id="KW-1185">Reference proteome</keyword>
<evidence type="ECO:0000313" key="3">
    <source>
        <dbReference type="Proteomes" id="UP001174050"/>
    </source>
</evidence>
<dbReference type="RefSeq" id="WP_290110258.1">
    <property type="nucleotide sequence ID" value="NZ_JAUEPL010000004.1"/>
</dbReference>
<organism evidence="2 3">
    <name type="scientific">Streptomyces ficellus</name>
    <dbReference type="NCBI Taxonomy" id="1977088"/>
    <lineage>
        <taxon>Bacteria</taxon>
        <taxon>Bacillati</taxon>
        <taxon>Actinomycetota</taxon>
        <taxon>Actinomycetes</taxon>
        <taxon>Kitasatosporales</taxon>
        <taxon>Streptomycetaceae</taxon>
        <taxon>Streptomyces</taxon>
    </lineage>
</organism>
<feature type="chain" id="PRO_5045172786" evidence="1">
    <location>
        <begin position="31"/>
        <end position="384"/>
    </location>
</feature>
<gene>
    <name evidence="2" type="ORF">QWM81_04990</name>
</gene>
<evidence type="ECO:0000256" key="1">
    <source>
        <dbReference type="SAM" id="SignalP"/>
    </source>
</evidence>
<dbReference type="EMBL" id="JAUEPL010000004">
    <property type="protein sequence ID" value="MDN3293404.1"/>
    <property type="molecule type" value="Genomic_DNA"/>
</dbReference>